<gene>
    <name evidence="2" type="ORF">CMV_005735</name>
</gene>
<protein>
    <recommendedName>
        <fullName evidence="4">Secreted protein</fullName>
    </recommendedName>
</protein>
<evidence type="ECO:0000256" key="1">
    <source>
        <dbReference type="SAM" id="SignalP"/>
    </source>
</evidence>
<dbReference type="AlphaFoldDB" id="A0A8J4VS00"/>
<dbReference type="EMBL" id="JRKL02000519">
    <property type="protein sequence ID" value="KAF3970588.1"/>
    <property type="molecule type" value="Genomic_DNA"/>
</dbReference>
<accession>A0A8J4VS00</accession>
<evidence type="ECO:0000313" key="2">
    <source>
        <dbReference type="EMBL" id="KAF3970588.1"/>
    </source>
</evidence>
<keyword evidence="1" id="KW-0732">Signal</keyword>
<reference evidence="2" key="1">
    <citation type="submission" date="2020-03" db="EMBL/GenBank/DDBJ databases">
        <title>Castanea mollissima Vanexum genome sequencing.</title>
        <authorList>
            <person name="Staton M."/>
        </authorList>
    </citation>
    <scope>NUCLEOTIDE SEQUENCE</scope>
    <source>
        <tissue evidence="2">Leaf</tissue>
    </source>
</reference>
<keyword evidence="3" id="KW-1185">Reference proteome</keyword>
<dbReference type="Proteomes" id="UP000737018">
    <property type="component" value="Unassembled WGS sequence"/>
</dbReference>
<name>A0A8J4VS00_9ROSI</name>
<organism evidence="2 3">
    <name type="scientific">Castanea mollissima</name>
    <name type="common">Chinese chestnut</name>
    <dbReference type="NCBI Taxonomy" id="60419"/>
    <lineage>
        <taxon>Eukaryota</taxon>
        <taxon>Viridiplantae</taxon>
        <taxon>Streptophyta</taxon>
        <taxon>Embryophyta</taxon>
        <taxon>Tracheophyta</taxon>
        <taxon>Spermatophyta</taxon>
        <taxon>Magnoliopsida</taxon>
        <taxon>eudicotyledons</taxon>
        <taxon>Gunneridae</taxon>
        <taxon>Pentapetalae</taxon>
        <taxon>rosids</taxon>
        <taxon>fabids</taxon>
        <taxon>Fagales</taxon>
        <taxon>Fagaceae</taxon>
        <taxon>Castanea</taxon>
    </lineage>
</organism>
<evidence type="ECO:0000313" key="3">
    <source>
        <dbReference type="Proteomes" id="UP000737018"/>
    </source>
</evidence>
<feature type="signal peptide" evidence="1">
    <location>
        <begin position="1"/>
        <end position="19"/>
    </location>
</feature>
<sequence>MKRELLIWLFLIVSLKVLSSSACTADNSSCKPEKQLKHLYDMQSREADQRTYEAKQGGHHLRISQKAKAVYGGTSNLRPRNSRNKSAANSLLLKSSSLFSVALRHVVLGLVISVFFL</sequence>
<dbReference type="OrthoDB" id="1733910at2759"/>
<evidence type="ECO:0008006" key="4">
    <source>
        <dbReference type="Google" id="ProtNLM"/>
    </source>
</evidence>
<feature type="chain" id="PRO_5035163974" description="Secreted protein" evidence="1">
    <location>
        <begin position="20"/>
        <end position="117"/>
    </location>
</feature>
<comment type="caution">
    <text evidence="2">The sequence shown here is derived from an EMBL/GenBank/DDBJ whole genome shotgun (WGS) entry which is preliminary data.</text>
</comment>
<proteinExistence type="predicted"/>